<dbReference type="InterPro" id="IPR015424">
    <property type="entry name" value="PyrdxlP-dep_Trfase"/>
</dbReference>
<sequence>MPSRGSTAVGTARWHEHRGLRRPSVTMGILGDMQSSFIYKYLSSRCPTPRLSPLLPTTPKSPTAQQTAVNLEVSMESPIDYDGKFISRAGKRWKPSGIRGLLPLEALPGMISMLAGKPNAATFPFQSIDITLKPSAATGEVPETLRLSGPELDAALQYGPTAGHAELLSWVYQLQQRCHGRGKPEEEGWSCAIGAGSQELMDKAFAAICDPEDTILIETPVYSGTLGFLQPTGRTLIEIQSDHHGISATELERVLANWHSDPATSSLKFPKVVYCIPTGSNPTGCSAPIERKRLILELVRKYDLLLLEDDAYYFLHFDRKNRAPSYFSLEKSEGGLTGRVVRFDSLSKIISSGIRLGFVTGPTKILDIINLHTSNTNLQPPSLTQAMIGKLLCHWGFDRFEAHCDQVSKFYSDKLEIVNAAAQKHLAGLAEWNKPVAGMFLWLKLNIAIPGKEEEADSSHLISKRAIQKGVLAVPGFAFLPNAGKSAYVRTSFSLIDVDSADEGFARLASVIREARIEAGLE</sequence>
<evidence type="ECO:0000256" key="3">
    <source>
        <dbReference type="ARBA" id="ARBA00022576"/>
    </source>
</evidence>
<dbReference type="Proteomes" id="UP000235392">
    <property type="component" value="Unassembled WGS sequence"/>
</dbReference>
<keyword evidence="3" id="KW-0032">Aminotransferase</keyword>
<comment type="similarity">
    <text evidence="2">Belongs to the class-I pyridoxal-phosphate-dependent aminotransferase family.</text>
</comment>
<dbReference type="Gene3D" id="3.40.640.10">
    <property type="entry name" value="Type I PLP-dependent aspartate aminotransferase-like (Major domain)"/>
    <property type="match status" value="1"/>
</dbReference>
<dbReference type="PANTHER" id="PTHR42790:SF19">
    <property type="entry name" value="KYNURENINE_ALPHA-AMINOADIPATE AMINOTRANSFERASE, MITOCHONDRIAL"/>
    <property type="match status" value="1"/>
</dbReference>
<organism evidence="8 9">
    <name type="scientific">Puccinia coronata f. sp. avenae</name>
    <dbReference type="NCBI Taxonomy" id="200324"/>
    <lineage>
        <taxon>Eukaryota</taxon>
        <taxon>Fungi</taxon>
        <taxon>Dikarya</taxon>
        <taxon>Basidiomycota</taxon>
        <taxon>Pucciniomycotina</taxon>
        <taxon>Pucciniomycetes</taxon>
        <taxon>Pucciniales</taxon>
        <taxon>Pucciniaceae</taxon>
        <taxon>Puccinia</taxon>
    </lineage>
</organism>
<gene>
    <name evidence="8" type="ORF">PCASD_08511</name>
    <name evidence="7" type="ORF">PCASD_12056</name>
</gene>
<dbReference type="InterPro" id="IPR015421">
    <property type="entry name" value="PyrdxlP-dep_Trfase_major"/>
</dbReference>
<dbReference type="CDD" id="cd00609">
    <property type="entry name" value="AAT_like"/>
    <property type="match status" value="1"/>
</dbReference>
<feature type="domain" description="Aminotransferase class I/classII large" evidence="6">
    <location>
        <begin position="155"/>
        <end position="493"/>
    </location>
</feature>
<dbReference type="EMBL" id="PGCI01000076">
    <property type="protein sequence ID" value="PLW42668.1"/>
    <property type="molecule type" value="Genomic_DNA"/>
</dbReference>
<dbReference type="FunFam" id="3.40.640.10:FF:000071">
    <property type="entry name" value="Kynurenine/alpha-aminoadipate aminotransferase, mitochondrial"/>
    <property type="match status" value="1"/>
</dbReference>
<dbReference type="GO" id="GO:0030170">
    <property type="term" value="F:pyridoxal phosphate binding"/>
    <property type="evidence" value="ECO:0007669"/>
    <property type="project" value="InterPro"/>
</dbReference>
<comment type="caution">
    <text evidence="8">The sequence shown here is derived from an EMBL/GenBank/DDBJ whole genome shotgun (WGS) entry which is preliminary data.</text>
</comment>
<evidence type="ECO:0000256" key="1">
    <source>
        <dbReference type="ARBA" id="ARBA00001933"/>
    </source>
</evidence>
<dbReference type="EMBL" id="PGCI01000631">
    <property type="protein sequence ID" value="PLW23524.1"/>
    <property type="molecule type" value="Genomic_DNA"/>
</dbReference>
<comment type="cofactor">
    <cofactor evidence="1">
        <name>pyridoxal 5'-phosphate</name>
        <dbReference type="ChEBI" id="CHEBI:597326"/>
    </cofactor>
</comment>
<dbReference type="SUPFAM" id="SSF53383">
    <property type="entry name" value="PLP-dependent transferases"/>
    <property type="match status" value="1"/>
</dbReference>
<evidence type="ECO:0000256" key="4">
    <source>
        <dbReference type="ARBA" id="ARBA00022679"/>
    </source>
</evidence>
<dbReference type="GO" id="GO:1901605">
    <property type="term" value="P:alpha-amino acid metabolic process"/>
    <property type="evidence" value="ECO:0007669"/>
    <property type="project" value="TreeGrafter"/>
</dbReference>
<accession>A0A2N5UY33</accession>
<evidence type="ECO:0000256" key="5">
    <source>
        <dbReference type="ARBA" id="ARBA00022898"/>
    </source>
</evidence>
<dbReference type="Pfam" id="PF00155">
    <property type="entry name" value="Aminotran_1_2"/>
    <property type="match status" value="1"/>
</dbReference>
<keyword evidence="5" id="KW-0663">Pyridoxal phosphate</keyword>
<dbReference type="InterPro" id="IPR004839">
    <property type="entry name" value="Aminotransferase_I/II_large"/>
</dbReference>
<dbReference type="InterPro" id="IPR050859">
    <property type="entry name" value="Class-I_PLP-dep_aminotransf"/>
</dbReference>
<name>A0A2N5UY33_9BASI</name>
<dbReference type="PANTHER" id="PTHR42790">
    <property type="entry name" value="AMINOTRANSFERASE"/>
    <property type="match status" value="1"/>
</dbReference>
<evidence type="ECO:0000313" key="8">
    <source>
        <dbReference type="EMBL" id="PLW42668.1"/>
    </source>
</evidence>
<evidence type="ECO:0000259" key="6">
    <source>
        <dbReference type="Pfam" id="PF00155"/>
    </source>
</evidence>
<evidence type="ECO:0000313" key="7">
    <source>
        <dbReference type="EMBL" id="PLW23524.1"/>
    </source>
</evidence>
<protein>
    <recommendedName>
        <fullName evidence="6">Aminotransferase class I/classII large domain-containing protein</fullName>
    </recommendedName>
</protein>
<proteinExistence type="inferred from homology"/>
<evidence type="ECO:0000313" key="9">
    <source>
        <dbReference type="Proteomes" id="UP000235392"/>
    </source>
</evidence>
<dbReference type="AlphaFoldDB" id="A0A2N5UY33"/>
<keyword evidence="4" id="KW-0808">Transferase</keyword>
<reference evidence="8 9" key="1">
    <citation type="submission" date="2017-11" db="EMBL/GenBank/DDBJ databases">
        <title>De novo assembly and phasing of dikaryotic genomes from two isolates of Puccinia coronata f. sp. avenae, the causal agent of oat crown rust.</title>
        <authorList>
            <person name="Miller M.E."/>
            <person name="Zhang Y."/>
            <person name="Omidvar V."/>
            <person name="Sperschneider J."/>
            <person name="Schwessinger B."/>
            <person name="Raley C."/>
            <person name="Palmer J.M."/>
            <person name="Garnica D."/>
            <person name="Upadhyaya N."/>
            <person name="Rathjen J."/>
            <person name="Taylor J.M."/>
            <person name="Park R.F."/>
            <person name="Dodds P.N."/>
            <person name="Hirsch C.D."/>
            <person name="Kianian S.F."/>
            <person name="Figueroa M."/>
        </authorList>
    </citation>
    <scope>NUCLEOTIDE SEQUENCE [LARGE SCALE GENOMIC DNA]</scope>
    <source>
        <strain evidence="8">12SD80</strain>
    </source>
</reference>
<dbReference type="GO" id="GO:0008483">
    <property type="term" value="F:transaminase activity"/>
    <property type="evidence" value="ECO:0007669"/>
    <property type="project" value="UniProtKB-KW"/>
</dbReference>
<evidence type="ECO:0000256" key="2">
    <source>
        <dbReference type="ARBA" id="ARBA00007441"/>
    </source>
</evidence>